<feature type="compositionally biased region" description="Low complexity" evidence="2">
    <location>
        <begin position="737"/>
        <end position="761"/>
    </location>
</feature>
<feature type="coiled-coil region" evidence="1">
    <location>
        <begin position="1013"/>
        <end position="1040"/>
    </location>
</feature>
<feature type="region of interest" description="Disordered" evidence="2">
    <location>
        <begin position="935"/>
        <end position="1010"/>
    </location>
</feature>
<feature type="region of interest" description="Disordered" evidence="2">
    <location>
        <begin position="657"/>
        <end position="684"/>
    </location>
</feature>
<keyword evidence="5" id="KW-1185">Reference proteome</keyword>
<sequence>MDSYHNILDKLGGFIKKYYSKILVKGILLFLFFGGLVFLTVLALEYFLWMGSTGRFLLLLFFVVTGLFLASRYIVIPLIYLFRLKQGISNKQASVLIGRHFPEVDDKLYNLLELAEDRDQTELLLASIEQKSAQLKTVPFKHAINLRENLKYARYLIIPIVVVGIIALSGNFNSFFGSYDRVVNYQTAYEPPAPFSFKVLAGKTRVLESEEYTVQVSTEGEIRPENVFIVVNGREFLLQLQDGLYQYTFTPPLQSSEFFFRADEVRSKPYFLEALKAPVIEDFKLHLKYPGYTGKVAEVLKGTGNATLPEGTEVRWEIKGKHTENIQWSTKDTAFFFEKQEDAFEFKRRIYSNTDYQLATSNIHVDKYETMDYEFKVVRDAYPSIRVNQVLDSLNPNLSYYVGEASDDYKVSHIDLVYYPMDDEKSLQRLRLRKPDANFDQFYYTFPSGLLLEEGKEYAFYFEATDNDAIHGGKKVKSRVFNRGILDDNQLKDKQLEFQQSILNNFDRSLEDLKEQKEVLKEINKEQKEKNSLSFNDQNQVKDFLQKQQQQEEMMEKFSEQLKENLEKGNPDDEMNKLLRERLERRELEAQKNAKLLEELKEISDKIEKEELSKRLEELAKKQQNSERSLEQLLELTKRYYVTEKASQLAEELRKLAEKQEALSEEGKEKEAESKEQSGLNEDFKKLAEELRELEKDNKDLKKPLSLNIDEDKEEDVKTDQKEALEELNKQEEGEQSPESQSGDSNSPANKANQKQKSAAQKMKEMSESLSQSSMAGRGSTITEDAEMLRQILDNLVIFSLKQEKLYESLEGIDLDVSNFSNTVREQQRLRDLFEHVDDSLFALSLRRAELSEFVNEQITEVYYNIDKSVGSITENQIYQGIAYQQYVLNASNSLADFLASLLDNMQQSLSQGSGSGGGQDGFQLPDIIKAQGELQQKMGQSGQSGKEGSEGQEGEGQQEGSGKEGESGEGKQGQEGQQPGEDGEGGKEGKGKGQGQEEGSGGGQGELGEEELREIYDIYKEQQRIRQELEKQLEDMIRQGDRDLARKLIRQMEAFENELLERGITQRTISKMNTIRHQLLKLENAALKQGNRQERESKVNEEFYRNPVLTKPELLEKYKQEIEILNRQALPLQQIFQNKVKDYFRKDD</sequence>
<feature type="transmembrane region" description="Helical" evidence="3">
    <location>
        <begin position="22"/>
        <end position="44"/>
    </location>
</feature>
<keyword evidence="3" id="KW-0472">Membrane</keyword>
<dbReference type="Proteomes" id="UP000475249">
    <property type="component" value="Unassembled WGS sequence"/>
</dbReference>
<dbReference type="AlphaFoldDB" id="A0A6L9E8Q9"/>
<proteinExistence type="predicted"/>
<evidence type="ECO:0000256" key="1">
    <source>
        <dbReference type="SAM" id="Coils"/>
    </source>
</evidence>
<keyword evidence="3" id="KW-0812">Transmembrane</keyword>
<feature type="compositionally biased region" description="Gly residues" evidence="2">
    <location>
        <begin position="993"/>
        <end position="1007"/>
    </location>
</feature>
<evidence type="ECO:0000256" key="2">
    <source>
        <dbReference type="SAM" id="MobiDB-lite"/>
    </source>
</evidence>
<feature type="compositionally biased region" description="Basic and acidic residues" evidence="2">
    <location>
        <begin position="715"/>
        <end position="733"/>
    </location>
</feature>
<keyword evidence="1" id="KW-0175">Coiled coil</keyword>
<evidence type="ECO:0000313" key="5">
    <source>
        <dbReference type="Proteomes" id="UP000475249"/>
    </source>
</evidence>
<feature type="transmembrane region" description="Helical" evidence="3">
    <location>
        <begin position="155"/>
        <end position="176"/>
    </location>
</feature>
<evidence type="ECO:0000256" key="3">
    <source>
        <dbReference type="SAM" id="Phobius"/>
    </source>
</evidence>
<accession>A0A6L9E8Q9</accession>
<name>A0A6L9E8Q9_9FLAO</name>
<feature type="compositionally biased region" description="Low complexity" evidence="2">
    <location>
        <begin position="936"/>
        <end position="947"/>
    </location>
</feature>
<feature type="region of interest" description="Disordered" evidence="2">
    <location>
        <begin position="705"/>
        <end position="779"/>
    </location>
</feature>
<protein>
    <recommendedName>
        <fullName evidence="6">DUF4175 family protein</fullName>
    </recommendedName>
</protein>
<feature type="transmembrane region" description="Helical" evidence="3">
    <location>
        <begin position="56"/>
        <end position="82"/>
    </location>
</feature>
<dbReference type="EMBL" id="WXYO01000001">
    <property type="protein sequence ID" value="NAS11001.1"/>
    <property type="molecule type" value="Genomic_DNA"/>
</dbReference>
<reference evidence="4 5" key="1">
    <citation type="submission" date="2020-01" db="EMBL/GenBank/DDBJ databases">
        <title>Bacteria diversity of Porities sp.</title>
        <authorList>
            <person name="Wang G."/>
        </authorList>
    </citation>
    <scope>NUCLEOTIDE SEQUENCE [LARGE SCALE GENOMIC DNA]</scope>
    <source>
        <strain evidence="4 5">R33</strain>
    </source>
</reference>
<organism evidence="4 5">
    <name type="scientific">Poritiphilus flavus</name>
    <dbReference type="NCBI Taxonomy" id="2697053"/>
    <lineage>
        <taxon>Bacteria</taxon>
        <taxon>Pseudomonadati</taxon>
        <taxon>Bacteroidota</taxon>
        <taxon>Flavobacteriia</taxon>
        <taxon>Flavobacteriales</taxon>
        <taxon>Flavobacteriaceae</taxon>
        <taxon>Poritiphilus</taxon>
    </lineage>
</organism>
<gene>
    <name evidence="4" type="ORF">GTQ38_03235</name>
</gene>
<evidence type="ECO:0000313" key="4">
    <source>
        <dbReference type="EMBL" id="NAS11001.1"/>
    </source>
</evidence>
<feature type="compositionally biased region" description="Polar residues" evidence="2">
    <location>
        <begin position="768"/>
        <end position="779"/>
    </location>
</feature>
<comment type="caution">
    <text evidence="4">The sequence shown here is derived from an EMBL/GenBank/DDBJ whole genome shotgun (WGS) entry which is preliminary data.</text>
</comment>
<keyword evidence="3" id="KW-1133">Transmembrane helix</keyword>
<evidence type="ECO:0008006" key="6">
    <source>
        <dbReference type="Google" id="ProtNLM"/>
    </source>
</evidence>